<evidence type="ECO:0000313" key="3">
    <source>
        <dbReference type="EMBL" id="WZN60872.1"/>
    </source>
</evidence>
<dbReference type="Proteomes" id="UP001472866">
    <property type="component" value="Chromosome 03"/>
</dbReference>
<evidence type="ECO:0000256" key="2">
    <source>
        <dbReference type="SAM" id="Phobius"/>
    </source>
</evidence>
<keyword evidence="4" id="KW-1185">Reference proteome</keyword>
<gene>
    <name evidence="3" type="ORF">HKI87_03g24060</name>
</gene>
<reference evidence="3 4" key="1">
    <citation type="submission" date="2024-03" db="EMBL/GenBank/DDBJ databases">
        <title>Complete genome sequence of the green alga Chloropicon roscoffensis RCC1871.</title>
        <authorList>
            <person name="Lemieux C."/>
            <person name="Pombert J.-F."/>
            <person name="Otis C."/>
            <person name="Turmel M."/>
        </authorList>
    </citation>
    <scope>NUCLEOTIDE SEQUENCE [LARGE SCALE GENOMIC DNA]</scope>
    <source>
        <strain evidence="3 4">RCC1871</strain>
    </source>
</reference>
<feature type="region of interest" description="Disordered" evidence="1">
    <location>
        <begin position="68"/>
        <end position="100"/>
    </location>
</feature>
<evidence type="ECO:0000256" key="1">
    <source>
        <dbReference type="SAM" id="MobiDB-lite"/>
    </source>
</evidence>
<keyword evidence="2" id="KW-0472">Membrane</keyword>
<organism evidence="3 4">
    <name type="scientific">Chloropicon roscoffensis</name>
    <dbReference type="NCBI Taxonomy" id="1461544"/>
    <lineage>
        <taxon>Eukaryota</taxon>
        <taxon>Viridiplantae</taxon>
        <taxon>Chlorophyta</taxon>
        <taxon>Chloropicophyceae</taxon>
        <taxon>Chloropicales</taxon>
        <taxon>Chloropicaceae</taxon>
        <taxon>Chloropicon</taxon>
    </lineage>
</organism>
<name>A0AAX4P4P3_9CHLO</name>
<keyword evidence="2" id="KW-1133">Transmembrane helix</keyword>
<protein>
    <submittedName>
        <fullName evidence="3">Uncharacterized protein</fullName>
    </submittedName>
</protein>
<dbReference type="EMBL" id="CP151503">
    <property type="protein sequence ID" value="WZN60872.1"/>
    <property type="molecule type" value="Genomic_DNA"/>
</dbReference>
<feature type="transmembrane region" description="Helical" evidence="2">
    <location>
        <begin position="37"/>
        <end position="60"/>
    </location>
</feature>
<evidence type="ECO:0000313" key="4">
    <source>
        <dbReference type="Proteomes" id="UP001472866"/>
    </source>
</evidence>
<sequence>MAGDDAGEHLSLAFQFVASFCWALGAGLAGPASDADYLQFAAALAWCVANFAGAWSMGWFGHRVGEDGRKNGGTFSSMRRLMSSTSADGRKEVDVEASPQ</sequence>
<keyword evidence="2" id="KW-0812">Transmembrane</keyword>
<feature type="transmembrane region" description="Helical" evidence="2">
    <location>
        <begin position="12"/>
        <end position="31"/>
    </location>
</feature>
<dbReference type="AlphaFoldDB" id="A0AAX4P4P3"/>
<proteinExistence type="predicted"/>
<accession>A0AAX4P4P3</accession>
<feature type="compositionally biased region" description="Polar residues" evidence="1">
    <location>
        <begin position="73"/>
        <end position="87"/>
    </location>
</feature>